<evidence type="ECO:0000313" key="3">
    <source>
        <dbReference type="EMBL" id="MBA8814012.1"/>
    </source>
</evidence>
<dbReference type="RefSeq" id="WP_146853424.1">
    <property type="nucleotide sequence ID" value="NZ_BAAAHR010000003.1"/>
</dbReference>
<feature type="transmembrane region" description="Helical" evidence="1">
    <location>
        <begin position="211"/>
        <end position="230"/>
    </location>
</feature>
<feature type="transmembrane region" description="Helical" evidence="1">
    <location>
        <begin position="174"/>
        <end position="199"/>
    </location>
</feature>
<organism evidence="3 5">
    <name type="scientific">Frigoribacterium faeni</name>
    <dbReference type="NCBI Taxonomy" id="145483"/>
    <lineage>
        <taxon>Bacteria</taxon>
        <taxon>Bacillati</taxon>
        <taxon>Actinomycetota</taxon>
        <taxon>Actinomycetes</taxon>
        <taxon>Micrococcales</taxon>
        <taxon>Microbacteriaceae</taxon>
        <taxon>Frigoribacterium</taxon>
    </lineage>
</organism>
<dbReference type="Proteomes" id="UP000321154">
    <property type="component" value="Unassembled WGS sequence"/>
</dbReference>
<proteinExistence type="predicted"/>
<protein>
    <submittedName>
        <fullName evidence="3">Putative YccA/Bax inhibitor family protein</fullName>
    </submittedName>
</protein>
<dbReference type="PIRSF" id="PIRSF009160">
    <property type="entry name" value="UCP009160"/>
    <property type="match status" value="1"/>
</dbReference>
<sequence>MAFSNPGFSQSPAFSEKGAAVIRQQQAGAAAGQRPVEYDGMTAEQLQNLYTQPSAGPSQTDRMTYEDTITKTIAAFAVVLVGAAIGWFVPALAFVGAIAGFVLALVNIFKKKPSAGLVLAYSAAQGLFVGGISRIFEGTYDGIVTQALLGTVAVFVVTLLLFKSGKVRASKRATKIFLIGMIGYGVFSLLNLGLMAFGANSNPWGLRGYEIAGIPLGFILGIFVILMAAYSLVLDFDQVKTGVERGAPRIYGWSAAFGIVMTVVWLYVEILRMLAILRGND</sequence>
<evidence type="ECO:0000256" key="1">
    <source>
        <dbReference type="SAM" id="Phobius"/>
    </source>
</evidence>
<reference evidence="2 4" key="1">
    <citation type="submission" date="2019-07" db="EMBL/GenBank/DDBJ databases">
        <title>Whole genome shotgun sequence of Frigoribacterium faeni NBRC 103066.</title>
        <authorList>
            <person name="Hosoyama A."/>
            <person name="Uohara A."/>
            <person name="Ohji S."/>
            <person name="Ichikawa N."/>
        </authorList>
    </citation>
    <scope>NUCLEOTIDE SEQUENCE [LARGE SCALE GENOMIC DNA]</scope>
    <source>
        <strain evidence="2 4">NBRC 103066</strain>
    </source>
</reference>
<feature type="transmembrane region" description="Helical" evidence="1">
    <location>
        <begin position="250"/>
        <end position="268"/>
    </location>
</feature>
<comment type="caution">
    <text evidence="3">The sequence shown here is derived from an EMBL/GenBank/DDBJ whole genome shotgun (WGS) entry which is preliminary data.</text>
</comment>
<dbReference type="EMBL" id="JACGWW010000002">
    <property type="protein sequence ID" value="MBA8814012.1"/>
    <property type="molecule type" value="Genomic_DNA"/>
</dbReference>
<keyword evidence="1" id="KW-0812">Transmembrane</keyword>
<keyword evidence="1" id="KW-1133">Transmembrane helix</keyword>
<dbReference type="InterPro" id="IPR010539">
    <property type="entry name" value="BaxI_1-like"/>
</dbReference>
<dbReference type="AlphaFoldDB" id="A0A7W3JJG9"/>
<dbReference type="EMBL" id="BJUV01000006">
    <property type="protein sequence ID" value="GEK82608.1"/>
    <property type="molecule type" value="Genomic_DNA"/>
</dbReference>
<evidence type="ECO:0000313" key="2">
    <source>
        <dbReference type="EMBL" id="GEK82608.1"/>
    </source>
</evidence>
<evidence type="ECO:0000313" key="5">
    <source>
        <dbReference type="Proteomes" id="UP000522688"/>
    </source>
</evidence>
<reference evidence="3 5" key="2">
    <citation type="submission" date="2020-07" db="EMBL/GenBank/DDBJ databases">
        <title>Sequencing the genomes of 1000 actinobacteria strains.</title>
        <authorList>
            <person name="Klenk H.-P."/>
        </authorList>
    </citation>
    <scope>NUCLEOTIDE SEQUENCE [LARGE SCALE GENOMIC DNA]</scope>
    <source>
        <strain evidence="3 5">DSM 10309</strain>
    </source>
</reference>
<dbReference type="PANTHER" id="PTHR41282:SF1">
    <property type="entry name" value="CONSERVED TRANSMEMBRANE PROTEIN-RELATED"/>
    <property type="match status" value="1"/>
</dbReference>
<feature type="transmembrane region" description="Helical" evidence="1">
    <location>
        <begin position="142"/>
        <end position="162"/>
    </location>
</feature>
<feature type="transmembrane region" description="Helical" evidence="1">
    <location>
        <begin position="73"/>
        <end position="106"/>
    </location>
</feature>
<keyword evidence="4" id="KW-1185">Reference proteome</keyword>
<dbReference type="Proteomes" id="UP000522688">
    <property type="component" value="Unassembled WGS sequence"/>
</dbReference>
<keyword evidence="1" id="KW-0472">Membrane</keyword>
<dbReference type="Pfam" id="PF12811">
    <property type="entry name" value="BaxI_1"/>
    <property type="match status" value="1"/>
</dbReference>
<accession>A0A7W3JJG9</accession>
<dbReference type="PANTHER" id="PTHR41282">
    <property type="entry name" value="CONSERVED TRANSMEMBRANE PROTEIN-RELATED"/>
    <property type="match status" value="1"/>
</dbReference>
<gene>
    <name evidence="3" type="ORF">FB463_002261</name>
    <name evidence="2" type="ORF">FFA01_09170</name>
</gene>
<feature type="transmembrane region" description="Helical" evidence="1">
    <location>
        <begin position="118"/>
        <end position="136"/>
    </location>
</feature>
<name>A0A7W3JJG9_9MICO</name>
<dbReference type="OrthoDB" id="116480at2"/>
<evidence type="ECO:0000313" key="4">
    <source>
        <dbReference type="Proteomes" id="UP000321154"/>
    </source>
</evidence>